<keyword evidence="11" id="KW-1185">Reference proteome</keyword>
<comment type="pathway">
    <text evidence="3 8">Cofactor biosynthesis; tetrahydrofolate biosynthesis; 2-amino-4-hydroxy-6-hydroxymethyl-7,8-dihydropteridine diphosphate from 7,8-dihydroneopterin triphosphate: step 3/4.</text>
</comment>
<dbReference type="GO" id="GO:0046654">
    <property type="term" value="P:tetrahydrofolate biosynthetic process"/>
    <property type="evidence" value="ECO:0007669"/>
    <property type="project" value="UniProtKB-UniRule"/>
</dbReference>
<dbReference type="RefSeq" id="WP_048670822.1">
    <property type="nucleotide sequence ID" value="NZ_CBTJ020000021.1"/>
</dbReference>
<evidence type="ECO:0000256" key="8">
    <source>
        <dbReference type="RuleBase" id="RU362079"/>
    </source>
</evidence>
<comment type="function">
    <text evidence="8">Catalyzes the conversion of 7,8-dihydroneopterin to 6-hydroxymethyl-7,8-dihydropterin.</text>
</comment>
<accession>W6M285</accession>
<dbReference type="GO" id="GO:0005737">
    <property type="term" value="C:cytoplasm"/>
    <property type="evidence" value="ECO:0007669"/>
    <property type="project" value="TreeGrafter"/>
</dbReference>
<keyword evidence="7 8" id="KW-0456">Lyase</keyword>
<evidence type="ECO:0000256" key="7">
    <source>
        <dbReference type="ARBA" id="ARBA00023239"/>
    </source>
</evidence>
<dbReference type="AlphaFoldDB" id="W6M285"/>
<dbReference type="GO" id="GO:0016853">
    <property type="term" value="F:isomerase activity"/>
    <property type="evidence" value="ECO:0007669"/>
    <property type="project" value="UniProtKB-KW"/>
</dbReference>
<evidence type="ECO:0000256" key="1">
    <source>
        <dbReference type="ARBA" id="ARBA00000693"/>
    </source>
</evidence>
<dbReference type="STRING" id="1400863.BN873_160034"/>
<dbReference type="UniPathway" id="UPA00077">
    <property type="reaction ID" value="UER00154"/>
</dbReference>
<evidence type="ECO:0000313" key="11">
    <source>
        <dbReference type="Proteomes" id="UP000035760"/>
    </source>
</evidence>
<evidence type="ECO:0000256" key="2">
    <source>
        <dbReference type="ARBA" id="ARBA00001353"/>
    </source>
</evidence>
<comment type="caution">
    <text evidence="10">The sequence shown here is derived from an EMBL/GenBank/DDBJ whole genome shotgun (WGS) entry which is preliminary data.</text>
</comment>
<proteinExistence type="inferred from homology"/>
<dbReference type="Gene3D" id="3.30.1130.10">
    <property type="match status" value="1"/>
</dbReference>
<sequence>MDIIFIRELRIQTIIGVYAWEREAPRTLLIDLDLGTDIGPAASSDQLDHTLDYAKVAQRITECAAQWNYQLVETLGERIAELVLREFGVCWLRLCLRKPGAIPDAREVGILIERGKPL</sequence>
<comment type="similarity">
    <text evidence="4 8">Belongs to the DHNA family.</text>
</comment>
<dbReference type="OrthoDB" id="9810587at2"/>
<evidence type="ECO:0000256" key="5">
    <source>
        <dbReference type="ARBA" id="ARBA00022909"/>
    </source>
</evidence>
<dbReference type="EMBL" id="CBTJ020000021">
    <property type="protein sequence ID" value="CDI01571.1"/>
    <property type="molecule type" value="Genomic_DNA"/>
</dbReference>
<gene>
    <name evidence="10" type="primary">folB</name>
    <name evidence="10" type="ORF">BN873_160034</name>
</gene>
<name>W6M285_9GAMM</name>
<protein>
    <recommendedName>
        <fullName evidence="8">7,8-dihydroneopterin aldolase</fullName>
        <ecNumber evidence="8">4.1.2.25</ecNumber>
    </recommendedName>
</protein>
<feature type="domain" description="Dihydroneopterin aldolase/epimerase" evidence="9">
    <location>
        <begin position="4"/>
        <end position="114"/>
    </location>
</feature>
<dbReference type="Proteomes" id="UP000035760">
    <property type="component" value="Unassembled WGS sequence"/>
</dbReference>
<reference evidence="10" key="2">
    <citation type="submission" date="2014-03" db="EMBL/GenBank/DDBJ databases">
        <title>Candidatus Competibacter-lineage genomes retrieved from metagenomes reveal functional metabolic diversity.</title>
        <authorList>
            <person name="McIlroy S.J."/>
            <person name="Albertsen M."/>
            <person name="Andresen E.K."/>
            <person name="Saunders A.M."/>
            <person name="Kristiansen R."/>
            <person name="Stokholm-Bjerregaard M."/>
            <person name="Nielsen K.L."/>
            <person name="Nielsen P.H."/>
        </authorList>
    </citation>
    <scope>NUCLEOTIDE SEQUENCE</scope>
    <source>
        <strain evidence="10">Run_A_D11</strain>
    </source>
</reference>
<dbReference type="Pfam" id="PF02152">
    <property type="entry name" value="FolB"/>
    <property type="match status" value="1"/>
</dbReference>
<dbReference type="SMART" id="SM00905">
    <property type="entry name" value="FolB"/>
    <property type="match status" value="1"/>
</dbReference>
<dbReference type="InterPro" id="IPR043133">
    <property type="entry name" value="GTP-CH-I_C/QueF"/>
</dbReference>
<evidence type="ECO:0000259" key="9">
    <source>
        <dbReference type="SMART" id="SM00905"/>
    </source>
</evidence>
<dbReference type="NCBIfam" id="TIGR00526">
    <property type="entry name" value="folB_dom"/>
    <property type="match status" value="1"/>
</dbReference>
<dbReference type="FunFam" id="3.30.1130.10:FF:000002">
    <property type="entry name" value="7,8-dihydroneopterin aldolase"/>
    <property type="match status" value="1"/>
</dbReference>
<comment type="catalytic activity">
    <reaction evidence="1">
        <text>7,8-dihydroneopterin = 7,8-dihydromonapterin</text>
        <dbReference type="Rhea" id="RHEA:45328"/>
        <dbReference type="ChEBI" id="CHEBI:17001"/>
        <dbReference type="ChEBI" id="CHEBI:71175"/>
        <dbReference type="EC" id="5.1.99.8"/>
    </reaction>
</comment>
<evidence type="ECO:0000256" key="6">
    <source>
        <dbReference type="ARBA" id="ARBA00023235"/>
    </source>
</evidence>
<dbReference type="GO" id="GO:0046656">
    <property type="term" value="P:folic acid biosynthetic process"/>
    <property type="evidence" value="ECO:0007669"/>
    <property type="project" value="UniProtKB-UniRule"/>
</dbReference>
<dbReference type="GO" id="GO:0004150">
    <property type="term" value="F:dihydroneopterin aldolase activity"/>
    <property type="evidence" value="ECO:0007669"/>
    <property type="project" value="UniProtKB-UniRule"/>
</dbReference>
<dbReference type="InterPro" id="IPR006156">
    <property type="entry name" value="Dihydroneopterin_aldolase"/>
</dbReference>
<dbReference type="NCBIfam" id="TIGR00525">
    <property type="entry name" value="folB"/>
    <property type="match status" value="1"/>
</dbReference>
<evidence type="ECO:0000313" key="10">
    <source>
        <dbReference type="EMBL" id="CDI01571.1"/>
    </source>
</evidence>
<dbReference type="EC" id="4.1.2.25" evidence="8"/>
<dbReference type="SUPFAM" id="SSF55620">
    <property type="entry name" value="Tetrahydrobiopterin biosynthesis enzymes-like"/>
    <property type="match status" value="1"/>
</dbReference>
<evidence type="ECO:0000256" key="3">
    <source>
        <dbReference type="ARBA" id="ARBA00005013"/>
    </source>
</evidence>
<reference evidence="10" key="1">
    <citation type="submission" date="2013-07" db="EMBL/GenBank/DDBJ databases">
        <authorList>
            <person name="McIlroy S."/>
        </authorList>
    </citation>
    <scope>NUCLEOTIDE SEQUENCE [LARGE SCALE GENOMIC DNA]</scope>
    <source>
        <strain evidence="10">Run_A_D11</strain>
    </source>
</reference>
<dbReference type="InterPro" id="IPR006157">
    <property type="entry name" value="FolB_dom"/>
</dbReference>
<comment type="catalytic activity">
    <reaction evidence="2 8">
        <text>7,8-dihydroneopterin = 6-hydroxymethyl-7,8-dihydropterin + glycolaldehyde</text>
        <dbReference type="Rhea" id="RHEA:10540"/>
        <dbReference type="ChEBI" id="CHEBI:17001"/>
        <dbReference type="ChEBI" id="CHEBI:17071"/>
        <dbReference type="ChEBI" id="CHEBI:44841"/>
        <dbReference type="EC" id="4.1.2.25"/>
    </reaction>
</comment>
<keyword evidence="5 8" id="KW-0289">Folate biosynthesis</keyword>
<dbReference type="PANTHER" id="PTHR42844">
    <property type="entry name" value="DIHYDRONEOPTERIN ALDOLASE 1-RELATED"/>
    <property type="match status" value="1"/>
</dbReference>
<organism evidence="10 11">
    <name type="scientific">Candidatus Competibacter denitrificans Run_A_D11</name>
    <dbReference type="NCBI Taxonomy" id="1400863"/>
    <lineage>
        <taxon>Bacteria</taxon>
        <taxon>Pseudomonadati</taxon>
        <taxon>Pseudomonadota</taxon>
        <taxon>Gammaproteobacteria</taxon>
        <taxon>Candidatus Competibacteraceae</taxon>
        <taxon>Candidatus Competibacter</taxon>
    </lineage>
</organism>
<evidence type="ECO:0000256" key="4">
    <source>
        <dbReference type="ARBA" id="ARBA00005708"/>
    </source>
</evidence>
<dbReference type="CDD" id="cd00534">
    <property type="entry name" value="DHNA_DHNTPE"/>
    <property type="match status" value="1"/>
</dbReference>
<keyword evidence="6" id="KW-0413">Isomerase</keyword>
<dbReference type="PANTHER" id="PTHR42844:SF1">
    <property type="entry name" value="DIHYDRONEOPTERIN ALDOLASE 1-RELATED"/>
    <property type="match status" value="1"/>
</dbReference>